<accession>A0A7N2M886</accession>
<dbReference type="InParanoid" id="A0A7N2M886"/>
<evidence type="ECO:0000313" key="2">
    <source>
        <dbReference type="Proteomes" id="UP000594261"/>
    </source>
</evidence>
<organism evidence="1 2">
    <name type="scientific">Quercus lobata</name>
    <name type="common">Valley oak</name>
    <dbReference type="NCBI Taxonomy" id="97700"/>
    <lineage>
        <taxon>Eukaryota</taxon>
        <taxon>Viridiplantae</taxon>
        <taxon>Streptophyta</taxon>
        <taxon>Embryophyta</taxon>
        <taxon>Tracheophyta</taxon>
        <taxon>Spermatophyta</taxon>
        <taxon>Magnoliopsida</taxon>
        <taxon>eudicotyledons</taxon>
        <taxon>Gunneridae</taxon>
        <taxon>Pentapetalae</taxon>
        <taxon>rosids</taxon>
        <taxon>fabids</taxon>
        <taxon>Fagales</taxon>
        <taxon>Fagaceae</taxon>
        <taxon>Quercus</taxon>
    </lineage>
</organism>
<dbReference type="Proteomes" id="UP000594261">
    <property type="component" value="Chromosome 7"/>
</dbReference>
<name>A0A7N2M886_QUELO</name>
<evidence type="ECO:0000313" key="1">
    <source>
        <dbReference type="EnsemblPlants" id="QL07p045803:mrna"/>
    </source>
</evidence>
<reference evidence="1 2" key="1">
    <citation type="journal article" date="2016" name="G3 (Bethesda)">
        <title>First Draft Assembly and Annotation of the Genome of a California Endemic Oak Quercus lobata Nee (Fagaceae).</title>
        <authorList>
            <person name="Sork V.L."/>
            <person name="Fitz-Gibbon S.T."/>
            <person name="Puiu D."/>
            <person name="Crepeau M."/>
            <person name="Gugger P.F."/>
            <person name="Sherman R."/>
            <person name="Stevens K."/>
            <person name="Langley C.H."/>
            <person name="Pellegrini M."/>
            <person name="Salzberg S.L."/>
        </authorList>
    </citation>
    <scope>NUCLEOTIDE SEQUENCE [LARGE SCALE GENOMIC DNA]</scope>
    <source>
        <strain evidence="1 2">cv. SW786</strain>
    </source>
</reference>
<dbReference type="Gramene" id="QL07p045803:mrna">
    <property type="protein sequence ID" value="QL07p045803:mrna"/>
    <property type="gene ID" value="QL07p045803"/>
</dbReference>
<dbReference type="AlphaFoldDB" id="A0A7N2M886"/>
<sequence>MWHGTALAIQTSELRNISVQNWIRNLLNRHKRLDEVSMQYLQSIFTTLWTLWNHRNRVVHEDIQPNPIEVILTAQNLSCRYQNIFTNAIQLNQQRVHLSSGQTSIGWNWQVLIKIAGRKRKQNNRSAYAYEARTVQGNCIFLGTFSCAAKTALGAAKEALMDALLKARDMGYQLDLHNLDVKSGELEYKYLTPSGDLCAFIVGDCGFMVVFILSMKSVNQLLNP</sequence>
<dbReference type="EMBL" id="LRBV02000007">
    <property type="status" value="NOT_ANNOTATED_CDS"/>
    <property type="molecule type" value="Genomic_DNA"/>
</dbReference>
<dbReference type="EnsemblPlants" id="QL07p045803:mrna">
    <property type="protein sequence ID" value="QL07p045803:mrna"/>
    <property type="gene ID" value="QL07p045803"/>
</dbReference>
<reference evidence="1" key="2">
    <citation type="submission" date="2021-01" db="UniProtKB">
        <authorList>
            <consortium name="EnsemblPlants"/>
        </authorList>
    </citation>
    <scope>IDENTIFICATION</scope>
</reference>
<proteinExistence type="predicted"/>
<protein>
    <submittedName>
        <fullName evidence="1">Uncharacterized protein</fullName>
    </submittedName>
</protein>
<keyword evidence="2" id="KW-1185">Reference proteome</keyword>